<comment type="caution">
    <text evidence="1">The sequence shown here is derived from an EMBL/GenBank/DDBJ whole genome shotgun (WGS) entry which is preliminary data.</text>
</comment>
<organism evidence="1 2">
    <name type="scientific">Undibacterium jejuense</name>
    <dbReference type="NCBI Taxonomy" id="1344949"/>
    <lineage>
        <taxon>Bacteria</taxon>
        <taxon>Pseudomonadati</taxon>
        <taxon>Pseudomonadota</taxon>
        <taxon>Betaproteobacteria</taxon>
        <taxon>Burkholderiales</taxon>
        <taxon>Oxalobacteraceae</taxon>
        <taxon>Undibacterium</taxon>
    </lineage>
</organism>
<dbReference type="Pfam" id="PF05069">
    <property type="entry name" value="Phage_tail_S"/>
    <property type="match status" value="1"/>
</dbReference>
<proteinExistence type="predicted"/>
<dbReference type="InterPro" id="IPR006522">
    <property type="entry name" value="Phage_virion_morphogenesis"/>
</dbReference>
<reference evidence="1" key="1">
    <citation type="submission" date="2020-08" db="EMBL/GenBank/DDBJ databases">
        <title>Novel species isolated from subtropical streams in China.</title>
        <authorList>
            <person name="Lu H."/>
        </authorList>
    </citation>
    <scope>NUCLEOTIDE SEQUENCE</scope>
    <source>
        <strain evidence="1">KACC 12607</strain>
    </source>
</reference>
<evidence type="ECO:0000313" key="2">
    <source>
        <dbReference type="Proteomes" id="UP000634011"/>
    </source>
</evidence>
<sequence length="156" mass="18090">MTHDLTALETWASTLLAQLDPAARRKFTQQIAQNLRRSQQQRIKAQQTPEGIAYTPRKQRKAFKNKQGRIKKQKAAMFTKLRTNTHLKTKVDANQIEVGFYGRVARIARVHQFGLRDRVNSNGPRVKYEERKLLGFGSYDAEIQTIFLNYITKTVK</sequence>
<dbReference type="EMBL" id="JACOFV010000001">
    <property type="protein sequence ID" value="MBC3860489.1"/>
    <property type="molecule type" value="Genomic_DNA"/>
</dbReference>
<name>A0A923KMT7_9BURK</name>
<protein>
    <submittedName>
        <fullName evidence="1">Phage virion morphogenesis protein</fullName>
    </submittedName>
</protein>
<dbReference type="Proteomes" id="UP000634011">
    <property type="component" value="Unassembled WGS sequence"/>
</dbReference>
<keyword evidence="2" id="KW-1185">Reference proteome</keyword>
<evidence type="ECO:0000313" key="1">
    <source>
        <dbReference type="EMBL" id="MBC3860489.1"/>
    </source>
</evidence>
<gene>
    <name evidence="1" type="ORF">H8K32_00110</name>
</gene>
<accession>A0A923KMT7</accession>
<dbReference type="RefSeq" id="WP_186910438.1">
    <property type="nucleotide sequence ID" value="NZ_JACOFV010000001.1"/>
</dbReference>
<dbReference type="NCBIfam" id="TIGR01635">
    <property type="entry name" value="tail_comp_S"/>
    <property type="match status" value="1"/>
</dbReference>
<dbReference type="AlphaFoldDB" id="A0A923KMT7"/>